<dbReference type="RefSeq" id="WP_189361197.1">
    <property type="nucleotide sequence ID" value="NZ_MCIF01000002.1"/>
</dbReference>
<protein>
    <recommendedName>
        <fullName evidence="1">FAS1-like dehydratase domain-containing protein</fullName>
    </recommendedName>
</protein>
<evidence type="ECO:0000259" key="1">
    <source>
        <dbReference type="Pfam" id="PF13452"/>
    </source>
</evidence>
<dbReference type="Pfam" id="PF13452">
    <property type="entry name" value="FAS1_DH_region"/>
    <property type="match status" value="1"/>
</dbReference>
<dbReference type="AlphaFoldDB" id="A0A328VBK5"/>
<feature type="domain" description="FAS1-like dehydratase" evidence="1">
    <location>
        <begin position="10"/>
        <end position="124"/>
    </location>
</feature>
<proteinExistence type="predicted"/>
<evidence type="ECO:0000313" key="3">
    <source>
        <dbReference type="Proteomes" id="UP000248706"/>
    </source>
</evidence>
<dbReference type="EMBL" id="MCIF01000002">
    <property type="protein sequence ID" value="RAQ94131.1"/>
    <property type="molecule type" value="Genomic_DNA"/>
</dbReference>
<sequence>MDLSTIELPDVTFTVEQVKAAEFASALDTQLATEADGAALVPIGMVFFVLCRDSATIFERLGVRWDRALFGGVRLEYTRQVRAGEQLVARSRFLSYRERPSAEGRLGILELETCYSASDGQLVLREVSTLIARGGLELS</sequence>
<dbReference type="Proteomes" id="UP000248706">
    <property type="component" value="Unassembled WGS sequence"/>
</dbReference>
<dbReference type="InterPro" id="IPR039569">
    <property type="entry name" value="FAS1-like_DH_region"/>
</dbReference>
<dbReference type="SUPFAM" id="SSF54637">
    <property type="entry name" value="Thioesterase/thiol ester dehydrase-isomerase"/>
    <property type="match status" value="1"/>
</dbReference>
<organism evidence="2 3">
    <name type="scientific">Thermogemmatispora tikiterensis</name>
    <dbReference type="NCBI Taxonomy" id="1825093"/>
    <lineage>
        <taxon>Bacteria</taxon>
        <taxon>Bacillati</taxon>
        <taxon>Chloroflexota</taxon>
        <taxon>Ktedonobacteria</taxon>
        <taxon>Thermogemmatisporales</taxon>
        <taxon>Thermogemmatisporaceae</taxon>
        <taxon>Thermogemmatispora</taxon>
    </lineage>
</organism>
<dbReference type="InterPro" id="IPR029069">
    <property type="entry name" value="HotDog_dom_sf"/>
</dbReference>
<gene>
    <name evidence="2" type="ORF">A4R35_01210</name>
</gene>
<evidence type="ECO:0000313" key="2">
    <source>
        <dbReference type="EMBL" id="RAQ94131.1"/>
    </source>
</evidence>
<dbReference type="Gene3D" id="3.10.129.10">
    <property type="entry name" value="Hotdog Thioesterase"/>
    <property type="match status" value="1"/>
</dbReference>
<keyword evidence="3" id="KW-1185">Reference proteome</keyword>
<comment type="caution">
    <text evidence="2">The sequence shown here is derived from an EMBL/GenBank/DDBJ whole genome shotgun (WGS) entry which is preliminary data.</text>
</comment>
<name>A0A328VBK5_9CHLR</name>
<accession>A0A328VBK5</accession>
<reference evidence="2 3" key="1">
    <citation type="submission" date="2016-08" db="EMBL/GenBank/DDBJ databases">
        <title>Analysis of Carbohydrate Active Enzymes in Thermogemmatispora T81 Reveals Carbohydrate Degradation Ability.</title>
        <authorList>
            <person name="Tomazini A."/>
            <person name="Lal S."/>
            <person name="Stott M."/>
            <person name="Henrissat B."/>
            <person name="Polikarpov I."/>
            <person name="Sparling R."/>
            <person name="Levin D.B."/>
        </authorList>
    </citation>
    <scope>NUCLEOTIDE SEQUENCE [LARGE SCALE GENOMIC DNA]</scope>
    <source>
        <strain evidence="2 3">T81</strain>
    </source>
</reference>